<proteinExistence type="predicted"/>
<sequence length="670" mass="74023">MLSRKLPSFARGIATFTPKCISIASSPTSLLSNSYCESNGHVDVYYYNRRVDDFIKSGSLNSALQVFHEMPIRDAVSYNLLISGHGRYGHPRQALLLYSEMVSQGIKESASTFSSVLSICGDAGFFRDGIQVQCRVILLGFGVNLFVGSSLVDLYMHMGLDDLALKLFDDLPERNLAIWNMVFCGFCELGQWDEVLGLYYGMKLDCVEPNGLTFCYLIRGCGNGRFLDEGKQLHCHVIKTGWVESNLFVANALVDFYSACGTLIDARKSFEAIPVEDVISWNSIVSVYADNGLLFDALEFFARMQFWGKRPSIRPFMGFLNLSSASGNLSLGRQIHCYVLKLGFDNGSVHVQSALINMYGKCGQIESSVSVFESSPERTVECSNSLMTSLLHCGVIEDVVETFGLMVDEGIGLDEVTLSTTLKALSVSASGSLASCRLLHCCAIKSGFESDIAVSCSLINAYSRSGHVKFSRQVFEKLPSPNVICFTSMINGYARNGMGREGLEMLEAMIQKGLKPDEVTFLCVLTGCNHSGLVKEGRLVFDSMKNISGIYPDRQHYSCMVDLLGRAGSLDEAEEFLKQAPIKGDSVMWSSLLRSCRVHRNEIVGRRAAKFLMELEPEDPAVCLQASSFYSEIGEYQISLQIREIAIARKMSRDIGYSLIEEQSKLTSTP</sequence>
<evidence type="ECO:0000313" key="4">
    <source>
        <dbReference type="Proteomes" id="UP001415857"/>
    </source>
</evidence>
<name>A0AAP0WQ68_LIQFO</name>
<dbReference type="NCBIfam" id="TIGR00756">
    <property type="entry name" value="PPR"/>
    <property type="match status" value="4"/>
</dbReference>
<organism evidence="3 4">
    <name type="scientific">Liquidambar formosana</name>
    <name type="common">Formosan gum</name>
    <dbReference type="NCBI Taxonomy" id="63359"/>
    <lineage>
        <taxon>Eukaryota</taxon>
        <taxon>Viridiplantae</taxon>
        <taxon>Streptophyta</taxon>
        <taxon>Embryophyta</taxon>
        <taxon>Tracheophyta</taxon>
        <taxon>Spermatophyta</taxon>
        <taxon>Magnoliopsida</taxon>
        <taxon>eudicotyledons</taxon>
        <taxon>Gunneridae</taxon>
        <taxon>Pentapetalae</taxon>
        <taxon>Saxifragales</taxon>
        <taxon>Altingiaceae</taxon>
        <taxon>Liquidambar</taxon>
    </lineage>
</organism>
<dbReference type="PANTHER" id="PTHR47926">
    <property type="entry name" value="PENTATRICOPEPTIDE REPEAT-CONTAINING PROTEIN"/>
    <property type="match status" value="1"/>
</dbReference>
<accession>A0AAP0WQ68</accession>
<dbReference type="GO" id="GO:0003723">
    <property type="term" value="F:RNA binding"/>
    <property type="evidence" value="ECO:0007669"/>
    <property type="project" value="InterPro"/>
</dbReference>
<evidence type="ECO:0000313" key="3">
    <source>
        <dbReference type="EMBL" id="KAK9276069.1"/>
    </source>
</evidence>
<comment type="caution">
    <text evidence="3">The sequence shown here is derived from an EMBL/GenBank/DDBJ whole genome shotgun (WGS) entry which is preliminary data.</text>
</comment>
<dbReference type="FunFam" id="1.25.40.10:FF:001093">
    <property type="entry name" value="Pentatricopeptide repeat-containing protein At2g34400"/>
    <property type="match status" value="1"/>
</dbReference>
<feature type="repeat" description="PPR" evidence="2">
    <location>
        <begin position="482"/>
        <end position="516"/>
    </location>
</feature>
<gene>
    <name evidence="3" type="ORF">L1049_005600</name>
</gene>
<dbReference type="InterPro" id="IPR002885">
    <property type="entry name" value="PPR_rpt"/>
</dbReference>
<keyword evidence="1" id="KW-0677">Repeat</keyword>
<reference evidence="3 4" key="1">
    <citation type="journal article" date="2024" name="Plant J.">
        <title>Genome sequences and population genomics reveal climatic adaptation and genomic divergence between two closely related sweetgum species.</title>
        <authorList>
            <person name="Xu W.Q."/>
            <person name="Ren C.Q."/>
            <person name="Zhang X.Y."/>
            <person name="Comes H.P."/>
            <person name="Liu X.H."/>
            <person name="Li Y.G."/>
            <person name="Kettle C.J."/>
            <person name="Jalonen R."/>
            <person name="Gaisberger H."/>
            <person name="Ma Y.Z."/>
            <person name="Qiu Y.X."/>
        </authorList>
    </citation>
    <scope>NUCLEOTIDE SEQUENCE [LARGE SCALE GENOMIC DNA]</scope>
    <source>
        <strain evidence="3">Hangzhou</strain>
    </source>
</reference>
<dbReference type="PANTHER" id="PTHR47926:SF442">
    <property type="entry name" value="PUTATIVE-RELATED"/>
    <property type="match status" value="1"/>
</dbReference>
<dbReference type="Pfam" id="PF01535">
    <property type="entry name" value="PPR"/>
    <property type="match status" value="5"/>
</dbReference>
<feature type="repeat" description="PPR" evidence="2">
    <location>
        <begin position="74"/>
        <end position="108"/>
    </location>
</feature>
<feature type="repeat" description="PPR" evidence="2">
    <location>
        <begin position="175"/>
        <end position="209"/>
    </location>
</feature>
<evidence type="ECO:0000256" key="2">
    <source>
        <dbReference type="PROSITE-ProRule" id="PRU00708"/>
    </source>
</evidence>
<dbReference type="AlphaFoldDB" id="A0AAP0WQ68"/>
<evidence type="ECO:0008006" key="5">
    <source>
        <dbReference type="Google" id="ProtNLM"/>
    </source>
</evidence>
<dbReference type="InterPro" id="IPR046960">
    <property type="entry name" value="PPR_At4g14850-like_plant"/>
</dbReference>
<dbReference type="EMBL" id="JBBPBK010000010">
    <property type="protein sequence ID" value="KAK9276069.1"/>
    <property type="molecule type" value="Genomic_DNA"/>
</dbReference>
<protein>
    <recommendedName>
        <fullName evidence="5">Pentatricopeptide repeat-containing protein</fullName>
    </recommendedName>
</protein>
<dbReference type="InterPro" id="IPR011990">
    <property type="entry name" value="TPR-like_helical_dom_sf"/>
</dbReference>
<evidence type="ECO:0000256" key="1">
    <source>
        <dbReference type="ARBA" id="ARBA00022737"/>
    </source>
</evidence>
<keyword evidence="4" id="KW-1185">Reference proteome</keyword>
<dbReference type="Proteomes" id="UP001415857">
    <property type="component" value="Unassembled WGS sequence"/>
</dbReference>
<dbReference type="Gene3D" id="1.25.40.10">
    <property type="entry name" value="Tetratricopeptide repeat domain"/>
    <property type="match status" value="5"/>
</dbReference>
<dbReference type="PROSITE" id="PS51375">
    <property type="entry name" value="PPR"/>
    <property type="match status" value="4"/>
</dbReference>
<feature type="repeat" description="PPR" evidence="2">
    <location>
        <begin position="277"/>
        <end position="311"/>
    </location>
</feature>
<dbReference type="Pfam" id="PF13041">
    <property type="entry name" value="PPR_2"/>
    <property type="match status" value="3"/>
</dbReference>
<dbReference type="GO" id="GO:0009451">
    <property type="term" value="P:RNA modification"/>
    <property type="evidence" value="ECO:0007669"/>
    <property type="project" value="InterPro"/>
</dbReference>